<name>A0A8J7FQV6_9FLAO</name>
<protein>
    <submittedName>
        <fullName evidence="1">RHS repeat-associated core domain-containing protein</fullName>
    </submittedName>
</protein>
<sequence>YKQSAGRGNNLSLQFFPTAEGYVNVNEGIFEYVYNYTDHLGNVRVSYTKGEDGNRKIVDENSYYPFGLKHNNQSIVNTANPNYKYKYNGKELQEELNLNLYDYGARNYDPAIGRWMNIDPLAEKMRRHSPYNYAFNNPVYFIDPDGMQTEDWKQDKLGNYVYDASLTKENASDKLSDDEKYLGESYSVEVRSNESGNSGTLNLNENGTASMTMGNTTLDLENNTFDLGFESGHKVMAGNYNESDMTSTSAFIGYSGSLLNKSEIMIKAGSKGGDLSNMRHISNTLKNTGKLGRGLGVLGIGVSIFEDYRSNNLGWGTGAKVVIRGGLLLVSAPVGLSIAAVDIGWGLATGTTITDNVANYVDKKMSK</sequence>
<comment type="caution">
    <text evidence="1">The sequence shown here is derived from an EMBL/GenBank/DDBJ whole genome shotgun (WGS) entry which is preliminary data.</text>
</comment>
<dbReference type="InterPro" id="IPR050708">
    <property type="entry name" value="T6SS_VgrG/RHS"/>
</dbReference>
<dbReference type="NCBIfam" id="TIGR03696">
    <property type="entry name" value="Rhs_assc_core"/>
    <property type="match status" value="1"/>
</dbReference>
<evidence type="ECO:0000313" key="1">
    <source>
        <dbReference type="EMBL" id="MBF0598124.1"/>
    </source>
</evidence>
<reference evidence="1" key="1">
    <citation type="submission" date="2020-10" db="EMBL/GenBank/DDBJ databases">
        <authorList>
            <person name="Lu T."/>
            <person name="Wang Q."/>
            <person name="Han X."/>
        </authorList>
    </citation>
    <scope>NUCLEOTIDE SEQUENCE</scope>
    <source>
        <strain evidence="1">WQ 117</strain>
    </source>
</reference>
<dbReference type="RefSeq" id="WP_194183666.1">
    <property type="nucleotide sequence ID" value="NZ_JADGIK010000008.1"/>
</dbReference>
<feature type="non-terminal residue" evidence="1">
    <location>
        <position position="1"/>
    </location>
</feature>
<dbReference type="Gene3D" id="2.180.10.10">
    <property type="entry name" value="RHS repeat-associated core"/>
    <property type="match status" value="1"/>
</dbReference>
<dbReference type="Proteomes" id="UP000608754">
    <property type="component" value="Unassembled WGS sequence"/>
</dbReference>
<accession>A0A8J7FQV6</accession>
<dbReference type="PANTHER" id="PTHR32305">
    <property type="match status" value="1"/>
</dbReference>
<organism evidence="1 2">
    <name type="scientific">Faecalibacter rhinopitheci</name>
    <dbReference type="NCBI Taxonomy" id="2779678"/>
    <lineage>
        <taxon>Bacteria</taxon>
        <taxon>Pseudomonadati</taxon>
        <taxon>Bacteroidota</taxon>
        <taxon>Flavobacteriia</taxon>
        <taxon>Flavobacteriales</taxon>
        <taxon>Weeksellaceae</taxon>
        <taxon>Faecalibacter</taxon>
    </lineage>
</organism>
<dbReference type="InterPro" id="IPR022385">
    <property type="entry name" value="Rhs_assc_core"/>
</dbReference>
<dbReference type="EMBL" id="JADGIK010000008">
    <property type="protein sequence ID" value="MBF0598124.1"/>
    <property type="molecule type" value="Genomic_DNA"/>
</dbReference>
<dbReference type="AlphaFoldDB" id="A0A8J7FQV6"/>
<gene>
    <name evidence="1" type="ORF">IM532_11850</name>
</gene>
<proteinExistence type="predicted"/>
<evidence type="ECO:0000313" key="2">
    <source>
        <dbReference type="Proteomes" id="UP000608754"/>
    </source>
</evidence>
<dbReference type="PANTHER" id="PTHR32305:SF15">
    <property type="entry name" value="PROTEIN RHSA-RELATED"/>
    <property type="match status" value="1"/>
</dbReference>
<keyword evidence="2" id="KW-1185">Reference proteome</keyword>